<dbReference type="PANTHER" id="PTHR24198:SF165">
    <property type="entry name" value="ANKYRIN REPEAT-CONTAINING PROTEIN-RELATED"/>
    <property type="match status" value="1"/>
</dbReference>
<comment type="caution">
    <text evidence="4">The sequence shown here is derived from an EMBL/GenBank/DDBJ whole genome shotgun (WGS) entry which is preliminary data.</text>
</comment>
<name>A0A0Q9YJG2_9GAMM</name>
<evidence type="ECO:0000256" key="2">
    <source>
        <dbReference type="ARBA" id="ARBA00023043"/>
    </source>
</evidence>
<protein>
    <submittedName>
        <fullName evidence="5">Ankyrin repeat domain-containing protein</fullName>
    </submittedName>
    <submittedName>
        <fullName evidence="4">Ankyrin repeats (3 copies)</fullName>
    </submittedName>
</protein>
<sequence length="466" mass="53366">MSLSQEILQGTYQGVAARLEQGDSPNIIDEYGYTPLVHAIITNKIDIASLLLKHHARVDILDTSGLTALHWAVDMGYYDISKLLLDYHANPNAYSSQGQPILFYPLLRKDKKLIKLLLEKGADLHFAKDYIMAKLVGHRFELQGACDIVSAEGLFLEVDMEGFYLEFTLDLIGDSLNHFIHSYVAKRMDLHEKELAQIIDAFKHATKLREFKHISKSVEENKDTIYKLTEADLLLLPVSFVGHAITFIKHGNLFAKCDRGVHKMTDPIVINTVHNQKPLTHHFYTHLLYKRHTRKYIQKDLYQILNLEPYVKLPIQHQITGNCSWANVEASVPTMLYMLLHDKLNNKTAADQLVVEVMRFYFAWLDWDKDRAIEDMLTDFEDLSVNRQKARAALLGEVLFQSCNPEKKNDLNRAKKILALLVRKEYHFIIRSYLNVFGGTTGRSATGSNLRLLLKNCGYQAADFSS</sequence>
<gene>
    <name evidence="4" type="ORF">CC99x_00070</name>
    <name evidence="5" type="ORF">CC99x_006565</name>
</gene>
<dbReference type="SUPFAM" id="SSF48403">
    <property type="entry name" value="Ankyrin repeat"/>
    <property type="match status" value="1"/>
</dbReference>
<keyword evidence="6" id="KW-1185">Reference proteome</keyword>
<feature type="repeat" description="ANK" evidence="3">
    <location>
        <begin position="31"/>
        <end position="63"/>
    </location>
</feature>
<keyword evidence="1" id="KW-0677">Repeat</keyword>
<dbReference type="NCBIfam" id="NF043023">
    <property type="entry name" value="T4SS_AnkH"/>
    <property type="match status" value="1"/>
</dbReference>
<proteinExistence type="predicted"/>
<dbReference type="PROSITE" id="PS50088">
    <property type="entry name" value="ANK_REPEAT"/>
    <property type="match status" value="2"/>
</dbReference>
<keyword evidence="2 3" id="KW-0040">ANK repeat</keyword>
<dbReference type="Gene3D" id="1.25.40.20">
    <property type="entry name" value="Ankyrin repeat-containing domain"/>
    <property type="match status" value="1"/>
</dbReference>
<dbReference type="EMBL" id="LKHV01000001">
    <property type="protein sequence ID" value="KRG19849.1"/>
    <property type="molecule type" value="Genomic_DNA"/>
</dbReference>
<dbReference type="OrthoDB" id="7628061at2"/>
<evidence type="ECO:0000313" key="6">
    <source>
        <dbReference type="Proteomes" id="UP000051494"/>
    </source>
</evidence>
<evidence type="ECO:0000313" key="5">
    <source>
        <dbReference type="EMBL" id="MCS5708570.1"/>
    </source>
</evidence>
<dbReference type="EMBL" id="LKHV02000001">
    <property type="protein sequence ID" value="MCS5708570.1"/>
    <property type="molecule type" value="Genomic_DNA"/>
</dbReference>
<evidence type="ECO:0000256" key="3">
    <source>
        <dbReference type="PROSITE-ProRule" id="PRU00023"/>
    </source>
</evidence>
<dbReference type="RefSeq" id="WP_057622487.1">
    <property type="nucleotide sequence ID" value="NZ_LKHV02000001.1"/>
</dbReference>
<evidence type="ECO:0000256" key="1">
    <source>
        <dbReference type="ARBA" id="ARBA00022737"/>
    </source>
</evidence>
<accession>A0A0Q9YJG2</accession>
<dbReference type="PRINTS" id="PR01415">
    <property type="entry name" value="ANKYRIN"/>
</dbReference>
<reference evidence="4" key="1">
    <citation type="submission" date="2015-09" db="EMBL/GenBank/DDBJ databases">
        <title>Draft Genome Sequences of Two Novel Amoeba-resistant Intranuclear Bacteria, Candidatus Berkiella cookevillensis and Candidatus Berkiella aquae.</title>
        <authorList>
            <person name="Mehari Y.T."/>
            <person name="Arivett B.A."/>
            <person name="Farone A.L."/>
            <person name="Gunderson J.H."/>
            <person name="Farone M.B."/>
        </authorList>
    </citation>
    <scope>NUCLEOTIDE SEQUENCE [LARGE SCALE GENOMIC DNA]</scope>
    <source>
        <strain evidence="4">CC99</strain>
    </source>
</reference>
<dbReference type="PROSITE" id="PS50297">
    <property type="entry name" value="ANK_REP_REGION"/>
    <property type="match status" value="2"/>
</dbReference>
<dbReference type="InterPro" id="IPR002110">
    <property type="entry name" value="Ankyrin_rpt"/>
</dbReference>
<dbReference type="Proteomes" id="UP000051494">
    <property type="component" value="Unassembled WGS sequence"/>
</dbReference>
<dbReference type="AlphaFoldDB" id="A0A0Q9YJG2"/>
<dbReference type="Pfam" id="PF12796">
    <property type="entry name" value="Ank_2"/>
    <property type="match status" value="1"/>
</dbReference>
<reference evidence="5" key="3">
    <citation type="submission" date="2021-06" db="EMBL/GenBank/DDBJ databases">
        <title>Genomic Description and Analysis of Intracellular Bacteria, Candidatus Berkiella cookevillensis and Candidatus Berkiella aquae.</title>
        <authorList>
            <person name="Kidane D.T."/>
            <person name="Mehari Y.T."/>
            <person name="Rice F.C."/>
            <person name="Arivett B.A."/>
            <person name="Farone A.L."/>
            <person name="Berk S.G."/>
            <person name="Farone M.B."/>
        </authorList>
    </citation>
    <scope>NUCLEOTIDE SEQUENCE</scope>
    <source>
        <strain evidence="5">CC99</strain>
    </source>
</reference>
<dbReference type="SMART" id="SM00248">
    <property type="entry name" value="ANK"/>
    <property type="match status" value="3"/>
</dbReference>
<reference evidence="5" key="2">
    <citation type="journal article" date="2016" name="Genome Announc.">
        <title>Draft Genome Sequences of Two Novel Amoeba-Resistant Intranuclear Bacteria, 'Candidatus Berkiella cookevillensis' and 'Candidatus Berkiella aquae'.</title>
        <authorList>
            <person name="Mehari Y.T."/>
            <person name="Arivett B.A."/>
            <person name="Farone A.L."/>
            <person name="Gunderson J.H."/>
            <person name="Farone M.B."/>
        </authorList>
    </citation>
    <scope>NUCLEOTIDE SEQUENCE</scope>
    <source>
        <strain evidence="5">CC99</strain>
    </source>
</reference>
<evidence type="ECO:0000313" key="4">
    <source>
        <dbReference type="EMBL" id="KRG19849.1"/>
    </source>
</evidence>
<organism evidence="4">
    <name type="scientific">Candidatus Berkiella cookevillensis</name>
    <dbReference type="NCBI Taxonomy" id="437022"/>
    <lineage>
        <taxon>Bacteria</taxon>
        <taxon>Pseudomonadati</taxon>
        <taxon>Pseudomonadota</taxon>
        <taxon>Gammaproteobacteria</taxon>
        <taxon>Candidatus Berkiellales</taxon>
        <taxon>Candidatus Berkiellaceae</taxon>
        <taxon>Candidatus Berkiella</taxon>
    </lineage>
</organism>
<dbReference type="GO" id="GO:0005737">
    <property type="term" value="C:cytoplasm"/>
    <property type="evidence" value="ECO:0007669"/>
    <property type="project" value="TreeGrafter"/>
</dbReference>
<dbReference type="InterPro" id="IPR036770">
    <property type="entry name" value="Ankyrin_rpt-contain_sf"/>
</dbReference>
<feature type="repeat" description="ANK" evidence="3">
    <location>
        <begin position="64"/>
        <end position="96"/>
    </location>
</feature>
<dbReference type="STRING" id="437022.CC99x_00070"/>
<dbReference type="PANTHER" id="PTHR24198">
    <property type="entry name" value="ANKYRIN REPEAT AND PROTEIN KINASE DOMAIN-CONTAINING PROTEIN"/>
    <property type="match status" value="1"/>
</dbReference>
<dbReference type="InterPro" id="IPR049969">
    <property type="entry name" value="T4SS_AnkH"/>
</dbReference>